<evidence type="ECO:0000256" key="7">
    <source>
        <dbReference type="PROSITE-ProRule" id="PRU01360"/>
    </source>
</evidence>
<dbReference type="Gene3D" id="2.40.170.20">
    <property type="entry name" value="TonB-dependent receptor, beta-barrel domain"/>
    <property type="match status" value="1"/>
</dbReference>
<accession>A0A1V9F8X2</accession>
<dbReference type="EMBL" id="LVXG01000003">
    <property type="protein sequence ID" value="OQP54687.1"/>
    <property type="molecule type" value="Genomic_DNA"/>
</dbReference>
<dbReference type="Gene3D" id="2.170.130.10">
    <property type="entry name" value="TonB-dependent receptor, plug domain"/>
    <property type="match status" value="1"/>
</dbReference>
<keyword evidence="4 7" id="KW-0812">Transmembrane</keyword>
<dbReference type="GO" id="GO:0009279">
    <property type="term" value="C:cell outer membrane"/>
    <property type="evidence" value="ECO:0007669"/>
    <property type="project" value="UniProtKB-SubCell"/>
</dbReference>
<dbReference type="Pfam" id="PF07715">
    <property type="entry name" value="Plug"/>
    <property type="match status" value="1"/>
</dbReference>
<dbReference type="SUPFAM" id="SSF56935">
    <property type="entry name" value="Porins"/>
    <property type="match status" value="1"/>
</dbReference>
<dbReference type="InterPro" id="IPR036942">
    <property type="entry name" value="Beta-barrel_TonB_sf"/>
</dbReference>
<keyword evidence="2 7" id="KW-0813">Transport</keyword>
<keyword evidence="6 7" id="KW-0998">Cell outer membrane</keyword>
<dbReference type="PROSITE" id="PS52016">
    <property type="entry name" value="TONB_DEPENDENT_REC_3"/>
    <property type="match status" value="1"/>
</dbReference>
<dbReference type="SUPFAM" id="SSF49464">
    <property type="entry name" value="Carboxypeptidase regulatory domain-like"/>
    <property type="match status" value="1"/>
</dbReference>
<comment type="similarity">
    <text evidence="7">Belongs to the TonB-dependent receptor family.</text>
</comment>
<organism evidence="9 10">
    <name type="scientific">Niastella yeongjuensis</name>
    <dbReference type="NCBI Taxonomy" id="354355"/>
    <lineage>
        <taxon>Bacteria</taxon>
        <taxon>Pseudomonadati</taxon>
        <taxon>Bacteroidota</taxon>
        <taxon>Chitinophagia</taxon>
        <taxon>Chitinophagales</taxon>
        <taxon>Chitinophagaceae</taxon>
        <taxon>Niastella</taxon>
    </lineage>
</organism>
<sequence>MLFLVFCLVVIQGQELWAQDKTISMDARGKSLKEVLQQIQAQSGFTITYSDALINGKKSGKDQLQQVPLKEALQQVLLGTGLAYRLENENITIFRSTIEKRASKPGTVTGVIVDSATNETIAYATVRAGSTSVMSNADGVFELPASAANSNIMVSYQGYVTRSVLYEGNNDGGWTILLPKRNGALSEVVVTALGLSKEKKQLASAIQQISGDEVRRVKGTDIGTSMTGKISGLIVKNSSEFFTAPTFTLRGATPLLVINGTPYGNMTLRDIGADDIESISVLKGATAGALYGGRGANGAIIVTTKKGTKNKGLVVTVNSNTMFNAGFLTLPKVQTSYSAGLGGNFSNTDYVWGAKLDIGTMAMQWDPVTKQMTNQPLTSRGKDNFKNFLEPSYVTNNNISISQTGELGSFRASLTNINTKGQYPNAKANSFNFLVGGDMHVGKFKLEADLGYNKRYSPQVWGAGYGTQGYIYQILMWTGPEYDLRQYRDYWQTPDVQQNWMYKTWYDNPYLIAYEKLDAIDQNTINANLTLNYKLFPGANLLFRNGTDFAGNTETKRNPPNINSTSGGWFSKGVYSNNINYGFSTNNDLIFTISKHVNKLGIDGLTGGTINYSQAQNTFASTRNGLTVPGFYSLAGSLERPDVTATANKKQVNSLYGKLMLSWDNLLFVEATGRNDWSSTLPKSNRSYFYPSAGASLVLSEIWKMPSWTDMWKVRGSWAVTKSDPAVYATNRSYSTTLGAWNTLNSAAYTTGIINTDINPTTARTWEIGTAAYLLKNRLQVDVTYYNKYTYDQQINAPITPSTGFNSSLINTLETTVRRGIEITVDATAVRNKNFEWTTSFNWSTSKQYYKDLDPVFSTDNLWTKRGERTDYVAINDWDRDPYGNVIHLDNGRASKSVYKSRIGYLDPNWVAGLINRLRYKQFMVSFSFDGRFGGLMYEYMNDKMWDTGSHPDSDNQYRYEETVNKNQTFIGDGVKIVSGTATYDNYGRITKDTRVFAKNDKVVSYETYARSFKGGSPAGMLDPTFVKLREVTLEYMVPGNITHKIGAANASIALTAQNVWMWRKQFRFADPDNGTDNLNSPTNRYIGANIKLTF</sequence>
<comment type="caution">
    <text evidence="9">The sequence shown here is derived from an EMBL/GenBank/DDBJ whole genome shotgun (WGS) entry which is preliminary data.</text>
</comment>
<evidence type="ECO:0000256" key="6">
    <source>
        <dbReference type="ARBA" id="ARBA00023237"/>
    </source>
</evidence>
<keyword evidence="3 7" id="KW-1134">Transmembrane beta strand</keyword>
<dbReference type="InterPro" id="IPR037066">
    <property type="entry name" value="Plug_dom_sf"/>
</dbReference>
<dbReference type="InterPro" id="IPR023997">
    <property type="entry name" value="TonB-dep_OMP_SusC/RagA_CS"/>
</dbReference>
<keyword evidence="10" id="KW-1185">Reference proteome</keyword>
<dbReference type="InterPro" id="IPR023996">
    <property type="entry name" value="TonB-dep_OMP_SusC/RagA"/>
</dbReference>
<evidence type="ECO:0000256" key="1">
    <source>
        <dbReference type="ARBA" id="ARBA00004571"/>
    </source>
</evidence>
<dbReference type="SMART" id="SM00965">
    <property type="entry name" value="STN"/>
    <property type="match status" value="1"/>
</dbReference>
<proteinExistence type="inferred from homology"/>
<evidence type="ECO:0000256" key="4">
    <source>
        <dbReference type="ARBA" id="ARBA00022692"/>
    </source>
</evidence>
<dbReference type="Gene3D" id="2.60.40.1120">
    <property type="entry name" value="Carboxypeptidase-like, regulatory domain"/>
    <property type="match status" value="1"/>
</dbReference>
<feature type="domain" description="Secretin/TonB short N-terminal" evidence="8">
    <location>
        <begin position="45"/>
        <end position="96"/>
    </location>
</feature>
<name>A0A1V9F8X2_9BACT</name>
<dbReference type="InterPro" id="IPR011662">
    <property type="entry name" value="Secretin/TonB_short_N"/>
</dbReference>
<evidence type="ECO:0000256" key="2">
    <source>
        <dbReference type="ARBA" id="ARBA00022448"/>
    </source>
</evidence>
<dbReference type="InterPro" id="IPR008969">
    <property type="entry name" value="CarboxyPept-like_regulatory"/>
</dbReference>
<dbReference type="AlphaFoldDB" id="A0A1V9F8X2"/>
<dbReference type="InterPro" id="IPR012910">
    <property type="entry name" value="Plug_dom"/>
</dbReference>
<protein>
    <recommendedName>
        <fullName evidence="8">Secretin/TonB short N-terminal domain-containing protein</fullName>
    </recommendedName>
</protein>
<evidence type="ECO:0000259" key="8">
    <source>
        <dbReference type="SMART" id="SM00965"/>
    </source>
</evidence>
<evidence type="ECO:0000313" key="9">
    <source>
        <dbReference type="EMBL" id="OQP54687.1"/>
    </source>
</evidence>
<dbReference type="STRING" id="354355.SAMN05660816_01817"/>
<gene>
    <name evidence="9" type="ORF">A4H97_21515</name>
</gene>
<comment type="subcellular location">
    <subcellularLocation>
        <location evidence="1 7">Cell outer membrane</location>
        <topology evidence="1 7">Multi-pass membrane protein</topology>
    </subcellularLocation>
</comment>
<evidence type="ECO:0000313" key="10">
    <source>
        <dbReference type="Proteomes" id="UP000192610"/>
    </source>
</evidence>
<reference evidence="10" key="1">
    <citation type="submission" date="2016-04" db="EMBL/GenBank/DDBJ databases">
        <authorList>
            <person name="Chen L."/>
            <person name="Zhuang W."/>
            <person name="Wang G."/>
        </authorList>
    </citation>
    <scope>NUCLEOTIDE SEQUENCE [LARGE SCALE GENOMIC DNA]</scope>
    <source>
        <strain evidence="10">17621</strain>
    </source>
</reference>
<dbReference type="Proteomes" id="UP000192610">
    <property type="component" value="Unassembled WGS sequence"/>
</dbReference>
<evidence type="ECO:0000256" key="3">
    <source>
        <dbReference type="ARBA" id="ARBA00022452"/>
    </source>
</evidence>
<dbReference type="InterPro" id="IPR039426">
    <property type="entry name" value="TonB-dep_rcpt-like"/>
</dbReference>
<dbReference type="Pfam" id="PF13715">
    <property type="entry name" value="CarbopepD_reg_2"/>
    <property type="match status" value="1"/>
</dbReference>
<dbReference type="Gene3D" id="3.55.50.30">
    <property type="match status" value="1"/>
</dbReference>
<keyword evidence="5 7" id="KW-0472">Membrane</keyword>
<dbReference type="NCBIfam" id="TIGR04057">
    <property type="entry name" value="SusC_RagA_signa"/>
    <property type="match status" value="1"/>
</dbReference>
<evidence type="ECO:0000256" key="5">
    <source>
        <dbReference type="ARBA" id="ARBA00023136"/>
    </source>
</evidence>
<dbReference type="NCBIfam" id="TIGR04056">
    <property type="entry name" value="OMP_RagA_SusC"/>
    <property type="match status" value="1"/>
</dbReference>